<evidence type="ECO:0000256" key="5">
    <source>
        <dbReference type="ARBA" id="ARBA00022857"/>
    </source>
</evidence>
<evidence type="ECO:0000256" key="6">
    <source>
        <dbReference type="ARBA" id="ARBA00023002"/>
    </source>
</evidence>
<keyword evidence="6" id="KW-0560">Oxidoreductase</keyword>
<dbReference type="PANTHER" id="PTHR43098">
    <property type="entry name" value="L-ORNITHINE N(5)-MONOOXYGENASE-RELATED"/>
    <property type="match status" value="1"/>
</dbReference>
<comment type="caution">
    <text evidence="8">The sequence shown here is derived from an EMBL/GenBank/DDBJ whole genome shotgun (WGS) entry which is preliminary data.</text>
</comment>
<keyword evidence="3" id="KW-0285">Flavoprotein</keyword>
<dbReference type="GO" id="GO:0050660">
    <property type="term" value="F:flavin adenine dinucleotide binding"/>
    <property type="evidence" value="ECO:0007669"/>
    <property type="project" value="InterPro"/>
</dbReference>
<dbReference type="EMBL" id="CAJNJA010000001">
    <property type="protein sequence ID" value="CAE7148897.1"/>
    <property type="molecule type" value="Genomic_DNA"/>
</dbReference>
<dbReference type="SUPFAM" id="SSF51905">
    <property type="entry name" value="FAD/NAD(P)-binding domain"/>
    <property type="match status" value="2"/>
</dbReference>
<comment type="similarity">
    <text evidence="2">Belongs to the FAD-binding monooxygenase family.</text>
</comment>
<evidence type="ECO:0000256" key="3">
    <source>
        <dbReference type="ARBA" id="ARBA00022630"/>
    </source>
</evidence>
<dbReference type="InterPro" id="IPR020946">
    <property type="entry name" value="Flavin_mOase-like"/>
</dbReference>
<evidence type="ECO:0008006" key="10">
    <source>
        <dbReference type="Google" id="ProtNLM"/>
    </source>
</evidence>
<dbReference type="PANTHER" id="PTHR43098:SF3">
    <property type="entry name" value="L-ORNITHINE N(5)-MONOOXYGENASE-RELATED"/>
    <property type="match status" value="1"/>
</dbReference>
<protein>
    <recommendedName>
        <fullName evidence="10">Cyclopentanone 1,2-monooxygenase</fullName>
    </recommendedName>
</protein>
<dbReference type="Pfam" id="PF00743">
    <property type="entry name" value="FMO-like"/>
    <property type="match status" value="1"/>
</dbReference>
<dbReference type="GO" id="GO:0004499">
    <property type="term" value="F:N,N-dimethylaniline monooxygenase activity"/>
    <property type="evidence" value="ECO:0007669"/>
    <property type="project" value="InterPro"/>
</dbReference>
<name>A0A812INL6_9DINO</name>
<evidence type="ECO:0000256" key="4">
    <source>
        <dbReference type="ARBA" id="ARBA00022827"/>
    </source>
</evidence>
<dbReference type="InterPro" id="IPR036188">
    <property type="entry name" value="FAD/NAD-bd_sf"/>
</dbReference>
<sequence>MDQNSTDKIESEHEVLDALIVGAGFNGVYQLYRLREEGYSVRIFDAAPELGGIWYWNCYPGARVDSHVPNYEFSLEEVWKDWNWTERFPSGEELLAYFRHVDQKLDISRDVRFNTRVVAAEFSNEHNNWLIRTADGHEVRTRFFIPCLGFAAKSYTPDLPGLERFSGPCHHTAHWPKAGIDFTGKRIGVIGTGASGVQVIQEAAKVAAHTTVFQRTPMFALPMQQRRYTTQETAAMKRDYPEIFRRRNNGNSSFYDLVPEPRSAMEASAQERQAVFEDAWQRGGFSFWAGTFADILYNEDSNMEAYRFWRDKTRARVKDPVLAEKLAPTEPPHPFGSKRPSLEQGYYELFNQPNVKLVDLRETPISAVDPQGVQCADESYALDVLVLATGFDAGTGGFAQIDIRGTRNQSLTETWADGVKTHLGYGVPGFPNMLMLYGPQSPTAFCNGPTCAEVQGEWVVSCLNHLRDEGAVRIEATDEAASSWAQHMLDISEMTLLSRAQSWYMGANVPGKRRELLFHPGVRIYLENGRSCAENGYSGFQIS</sequence>
<evidence type="ECO:0000313" key="8">
    <source>
        <dbReference type="EMBL" id="CAE7148897.1"/>
    </source>
</evidence>
<keyword evidence="5" id="KW-0521">NADP</keyword>
<gene>
    <name evidence="8" type="ORF">SNEC2469_LOCUS49</name>
</gene>
<comment type="cofactor">
    <cofactor evidence="1">
        <name>FAD</name>
        <dbReference type="ChEBI" id="CHEBI:57692"/>
    </cofactor>
</comment>
<keyword evidence="7" id="KW-0503">Monooxygenase</keyword>
<dbReference type="AlphaFoldDB" id="A0A812INL6"/>
<reference evidence="8" key="1">
    <citation type="submission" date="2021-02" db="EMBL/GenBank/DDBJ databases">
        <authorList>
            <person name="Dougan E. K."/>
            <person name="Rhodes N."/>
            <person name="Thang M."/>
            <person name="Chan C."/>
        </authorList>
    </citation>
    <scope>NUCLEOTIDE SEQUENCE</scope>
</reference>
<proteinExistence type="inferred from homology"/>
<dbReference type="Proteomes" id="UP000601435">
    <property type="component" value="Unassembled WGS sequence"/>
</dbReference>
<evidence type="ECO:0000256" key="1">
    <source>
        <dbReference type="ARBA" id="ARBA00001974"/>
    </source>
</evidence>
<dbReference type="GO" id="GO:0050661">
    <property type="term" value="F:NADP binding"/>
    <property type="evidence" value="ECO:0007669"/>
    <property type="project" value="InterPro"/>
</dbReference>
<dbReference type="OrthoDB" id="406280at2759"/>
<evidence type="ECO:0000313" key="9">
    <source>
        <dbReference type="Proteomes" id="UP000601435"/>
    </source>
</evidence>
<keyword evidence="4" id="KW-0274">FAD</keyword>
<keyword evidence="9" id="KW-1185">Reference proteome</keyword>
<evidence type="ECO:0000256" key="7">
    <source>
        <dbReference type="ARBA" id="ARBA00023033"/>
    </source>
</evidence>
<organism evidence="8 9">
    <name type="scientific">Symbiodinium necroappetens</name>
    <dbReference type="NCBI Taxonomy" id="1628268"/>
    <lineage>
        <taxon>Eukaryota</taxon>
        <taxon>Sar</taxon>
        <taxon>Alveolata</taxon>
        <taxon>Dinophyceae</taxon>
        <taxon>Suessiales</taxon>
        <taxon>Symbiodiniaceae</taxon>
        <taxon>Symbiodinium</taxon>
    </lineage>
</organism>
<evidence type="ECO:0000256" key="2">
    <source>
        <dbReference type="ARBA" id="ARBA00010139"/>
    </source>
</evidence>
<dbReference type="Gene3D" id="3.50.50.60">
    <property type="entry name" value="FAD/NAD(P)-binding domain"/>
    <property type="match status" value="3"/>
</dbReference>
<accession>A0A812INL6</accession>
<dbReference type="InterPro" id="IPR050775">
    <property type="entry name" value="FAD-binding_Monooxygenases"/>
</dbReference>